<protein>
    <recommendedName>
        <fullName evidence="1">ATPase AAA-type core domain-containing protein</fullName>
    </recommendedName>
</protein>
<comment type="caution">
    <text evidence="2">The sequence shown here is derived from an EMBL/GenBank/DDBJ whole genome shotgun (WGS) entry which is preliminary data.</text>
</comment>
<organism evidence="2 3">
    <name type="scientific">Rotaria magnacalcarata</name>
    <dbReference type="NCBI Taxonomy" id="392030"/>
    <lineage>
        <taxon>Eukaryota</taxon>
        <taxon>Metazoa</taxon>
        <taxon>Spiralia</taxon>
        <taxon>Gnathifera</taxon>
        <taxon>Rotifera</taxon>
        <taxon>Eurotatoria</taxon>
        <taxon>Bdelloidea</taxon>
        <taxon>Philodinida</taxon>
        <taxon>Philodinidae</taxon>
        <taxon>Rotaria</taxon>
    </lineage>
</organism>
<name>A0A8S3JWL1_9BILA</name>
<evidence type="ECO:0000259" key="1">
    <source>
        <dbReference type="Pfam" id="PF00004"/>
    </source>
</evidence>
<sequence length="75" mass="8084">MAKENLLKIIEQNLSADNSKIDNRLIKLHRGFIMYGPPGTGKSVIMSKLAKKIGIAMLGPPLAAGELERPLVGQS</sequence>
<evidence type="ECO:0000313" key="2">
    <source>
        <dbReference type="EMBL" id="CAF5224171.1"/>
    </source>
</evidence>
<dbReference type="InterPro" id="IPR027417">
    <property type="entry name" value="P-loop_NTPase"/>
</dbReference>
<evidence type="ECO:0000313" key="3">
    <source>
        <dbReference type="Proteomes" id="UP000676336"/>
    </source>
</evidence>
<dbReference type="AlphaFoldDB" id="A0A8S3JWL1"/>
<dbReference type="Pfam" id="PF00004">
    <property type="entry name" value="AAA"/>
    <property type="match status" value="1"/>
</dbReference>
<accession>A0A8S3JWL1</accession>
<feature type="non-terminal residue" evidence="2">
    <location>
        <position position="1"/>
    </location>
</feature>
<feature type="domain" description="ATPase AAA-type core" evidence="1">
    <location>
        <begin position="33"/>
        <end position="58"/>
    </location>
</feature>
<dbReference type="GO" id="GO:0016887">
    <property type="term" value="F:ATP hydrolysis activity"/>
    <property type="evidence" value="ECO:0007669"/>
    <property type="project" value="InterPro"/>
</dbReference>
<dbReference type="EMBL" id="CAJOBI010356536">
    <property type="protein sequence ID" value="CAF5224171.1"/>
    <property type="molecule type" value="Genomic_DNA"/>
</dbReference>
<proteinExistence type="predicted"/>
<gene>
    <name evidence="2" type="ORF">SMN809_LOCUS83674</name>
</gene>
<dbReference type="GO" id="GO:0005524">
    <property type="term" value="F:ATP binding"/>
    <property type="evidence" value="ECO:0007669"/>
    <property type="project" value="InterPro"/>
</dbReference>
<reference evidence="2" key="1">
    <citation type="submission" date="2021-02" db="EMBL/GenBank/DDBJ databases">
        <authorList>
            <person name="Nowell W R."/>
        </authorList>
    </citation>
    <scope>NUCLEOTIDE SEQUENCE</scope>
</reference>
<dbReference type="SUPFAM" id="SSF52540">
    <property type="entry name" value="P-loop containing nucleoside triphosphate hydrolases"/>
    <property type="match status" value="1"/>
</dbReference>
<dbReference type="Gene3D" id="3.40.50.300">
    <property type="entry name" value="P-loop containing nucleotide triphosphate hydrolases"/>
    <property type="match status" value="1"/>
</dbReference>
<dbReference type="InterPro" id="IPR003959">
    <property type="entry name" value="ATPase_AAA_core"/>
</dbReference>
<dbReference type="Proteomes" id="UP000676336">
    <property type="component" value="Unassembled WGS sequence"/>
</dbReference>